<evidence type="ECO:0000313" key="3">
    <source>
        <dbReference type="Proteomes" id="UP001520878"/>
    </source>
</evidence>
<dbReference type="RefSeq" id="WP_229160854.1">
    <property type="nucleotide sequence ID" value="NZ_JAJEWP010000003.1"/>
</dbReference>
<keyword evidence="1" id="KW-0812">Transmembrane</keyword>
<name>A0ABS8G8T6_9ALTE</name>
<dbReference type="EMBL" id="JAJEWP010000003">
    <property type="protein sequence ID" value="MCC2616987.1"/>
    <property type="molecule type" value="Genomic_DNA"/>
</dbReference>
<gene>
    <name evidence="2" type="ORF">LJ739_12110</name>
</gene>
<comment type="caution">
    <text evidence="2">The sequence shown here is derived from an EMBL/GenBank/DDBJ whole genome shotgun (WGS) entry which is preliminary data.</text>
</comment>
<evidence type="ECO:0008006" key="4">
    <source>
        <dbReference type="Google" id="ProtNLM"/>
    </source>
</evidence>
<sequence length="191" mass="23057">MSDNPDPLQRLWQSQQTQHPDLDKLRRDWRLIRYKQISYMTLDILGLLTGPLLLWLMAERMHWFEFAWLVAIVVLATPLTGYVLWQRRDALRTREIATQDYLVLLLNRSRRNVKIARVTRHSVIALVPMFFILHAGVYWLDAYPMERWLNKVIASTVILVVLLPAMWLWARRRERRFEQESRQLQEQIHEQ</sequence>
<feature type="transmembrane region" description="Helical" evidence="1">
    <location>
        <begin position="152"/>
        <end position="170"/>
    </location>
</feature>
<protein>
    <recommendedName>
        <fullName evidence="4">RDD domain-containing protein</fullName>
    </recommendedName>
</protein>
<keyword evidence="3" id="KW-1185">Reference proteome</keyword>
<feature type="transmembrane region" description="Helical" evidence="1">
    <location>
        <begin position="118"/>
        <end position="140"/>
    </location>
</feature>
<keyword evidence="1" id="KW-1133">Transmembrane helix</keyword>
<dbReference type="Proteomes" id="UP001520878">
    <property type="component" value="Unassembled WGS sequence"/>
</dbReference>
<accession>A0ABS8G8T6</accession>
<evidence type="ECO:0000313" key="2">
    <source>
        <dbReference type="EMBL" id="MCC2616987.1"/>
    </source>
</evidence>
<feature type="transmembrane region" description="Helical" evidence="1">
    <location>
        <begin position="63"/>
        <end position="85"/>
    </location>
</feature>
<proteinExistence type="predicted"/>
<organism evidence="2 3">
    <name type="scientific">Fluctibacter halophilus</name>
    <dbReference type="NCBI Taxonomy" id="226011"/>
    <lineage>
        <taxon>Bacteria</taxon>
        <taxon>Pseudomonadati</taxon>
        <taxon>Pseudomonadota</taxon>
        <taxon>Gammaproteobacteria</taxon>
        <taxon>Alteromonadales</taxon>
        <taxon>Alteromonadaceae</taxon>
        <taxon>Fluctibacter</taxon>
    </lineage>
</organism>
<keyword evidence="1" id="KW-0472">Membrane</keyword>
<evidence type="ECO:0000256" key="1">
    <source>
        <dbReference type="SAM" id="Phobius"/>
    </source>
</evidence>
<feature type="transmembrane region" description="Helical" evidence="1">
    <location>
        <begin position="37"/>
        <end position="57"/>
    </location>
</feature>
<reference evidence="2 3" key="1">
    <citation type="submission" date="2021-10" db="EMBL/GenBank/DDBJ databases">
        <title>Draft genome of Aestuariibacter halophilus JC2043.</title>
        <authorList>
            <person name="Emsley S.A."/>
            <person name="Pfannmuller K.M."/>
            <person name="Ushijima B."/>
            <person name="Saw J.H."/>
            <person name="Videau P."/>
        </authorList>
    </citation>
    <scope>NUCLEOTIDE SEQUENCE [LARGE SCALE GENOMIC DNA]</scope>
    <source>
        <strain evidence="2 3">JC2043</strain>
    </source>
</reference>